<dbReference type="Proteomes" id="UP000198534">
    <property type="component" value="Unassembled WGS sequence"/>
</dbReference>
<keyword evidence="1" id="KW-0812">Transmembrane</keyword>
<dbReference type="AlphaFoldDB" id="A0A1H2QPJ7"/>
<evidence type="ECO:0008006" key="4">
    <source>
        <dbReference type="Google" id="ProtNLM"/>
    </source>
</evidence>
<name>A0A1H2QPJ7_9BACL</name>
<dbReference type="RefSeq" id="WP_143034967.1">
    <property type="nucleotide sequence ID" value="NZ_FNNQ01000001.1"/>
</dbReference>
<evidence type="ECO:0000313" key="3">
    <source>
        <dbReference type="Proteomes" id="UP000198534"/>
    </source>
</evidence>
<keyword evidence="1" id="KW-1133">Transmembrane helix</keyword>
<proteinExistence type="predicted"/>
<evidence type="ECO:0000313" key="2">
    <source>
        <dbReference type="EMBL" id="SDW09116.1"/>
    </source>
</evidence>
<accession>A0A1H2QPJ7</accession>
<dbReference type="OrthoDB" id="2990177at2"/>
<reference evidence="2 3" key="1">
    <citation type="submission" date="2016-10" db="EMBL/GenBank/DDBJ databases">
        <authorList>
            <person name="de Groot N.N."/>
        </authorList>
    </citation>
    <scope>NUCLEOTIDE SEQUENCE [LARGE SCALE GENOMIC DNA]</scope>
    <source>
        <strain evidence="2 3">DSM 45610</strain>
    </source>
</reference>
<feature type="transmembrane region" description="Helical" evidence="1">
    <location>
        <begin position="29"/>
        <end position="50"/>
    </location>
</feature>
<dbReference type="EMBL" id="FNNQ01000001">
    <property type="protein sequence ID" value="SDW09116.1"/>
    <property type="molecule type" value="Genomic_DNA"/>
</dbReference>
<keyword evidence="1" id="KW-0472">Membrane</keyword>
<keyword evidence="3" id="KW-1185">Reference proteome</keyword>
<sequence>MGKTARHYTKKCTLSTLSRDERGFTYVELAVVLIIVSILIPAVFSVQYGLESQLKKGFYRHQLQAEAQQFNADVRDEIRQGINFRLSEKGWLLFELPSGETVRYKQDKRRLLRGIRSDQGEKFQGVTVLLQDAYWVGFEPDDEGVWVEIGLQNWHSDLKIRRYYRGRGAL</sequence>
<evidence type="ECO:0000256" key="1">
    <source>
        <dbReference type="SAM" id="Phobius"/>
    </source>
</evidence>
<organism evidence="2 3">
    <name type="scientific">Marininema mesophilum</name>
    <dbReference type="NCBI Taxonomy" id="1048340"/>
    <lineage>
        <taxon>Bacteria</taxon>
        <taxon>Bacillati</taxon>
        <taxon>Bacillota</taxon>
        <taxon>Bacilli</taxon>
        <taxon>Bacillales</taxon>
        <taxon>Thermoactinomycetaceae</taxon>
        <taxon>Marininema</taxon>
    </lineage>
</organism>
<gene>
    <name evidence="2" type="ORF">SAMN05444487_101275</name>
</gene>
<dbReference type="STRING" id="1048340.SAMN05444487_101275"/>
<protein>
    <recommendedName>
        <fullName evidence="4">Prepilin-type N-terminal cleavage/methylation domain-containing protein</fullName>
    </recommendedName>
</protein>